<dbReference type="EMBL" id="FOSC01000001">
    <property type="protein sequence ID" value="SFJ21129.1"/>
    <property type="molecule type" value="Genomic_DNA"/>
</dbReference>
<proteinExistence type="predicted"/>
<evidence type="ECO:0000313" key="2">
    <source>
        <dbReference type="Proteomes" id="UP000199445"/>
    </source>
</evidence>
<accession>A0A1I3PIJ8</accession>
<dbReference type="AlphaFoldDB" id="A0A1I3PIJ8"/>
<name>A0A1I3PIJ8_9GAMM</name>
<dbReference type="Proteomes" id="UP000199445">
    <property type="component" value="Unassembled WGS sequence"/>
</dbReference>
<sequence>MVQRNIDDSMLHDLLETGDARFKDELRSWVAKALPGRNDNLICAAVILEDALVVKTVMHHFEWQG</sequence>
<keyword evidence="2" id="KW-1185">Reference proteome</keyword>
<reference evidence="1 2" key="1">
    <citation type="submission" date="2016-10" db="EMBL/GenBank/DDBJ databases">
        <authorList>
            <person name="de Groot N.N."/>
        </authorList>
    </citation>
    <scope>NUCLEOTIDE SEQUENCE [LARGE SCALE GENOMIC DNA]</scope>
    <source>
        <strain evidence="1 2">IBRC-M 10445</strain>
    </source>
</reference>
<evidence type="ECO:0000313" key="1">
    <source>
        <dbReference type="EMBL" id="SFJ21129.1"/>
    </source>
</evidence>
<gene>
    <name evidence="1" type="ORF">SAMN05216429_101203</name>
</gene>
<organism evidence="1 2">
    <name type="scientific">Marinobacter persicus</name>
    <dbReference type="NCBI Taxonomy" id="930118"/>
    <lineage>
        <taxon>Bacteria</taxon>
        <taxon>Pseudomonadati</taxon>
        <taxon>Pseudomonadota</taxon>
        <taxon>Gammaproteobacteria</taxon>
        <taxon>Pseudomonadales</taxon>
        <taxon>Marinobacteraceae</taxon>
        <taxon>Marinobacter</taxon>
    </lineage>
</organism>
<protein>
    <submittedName>
        <fullName evidence="1">Uncharacterized protein</fullName>
    </submittedName>
</protein>